<dbReference type="OrthoDB" id="320389at2"/>
<dbReference type="GO" id="GO:0015562">
    <property type="term" value="F:efflux transmembrane transporter activity"/>
    <property type="evidence" value="ECO:0007669"/>
    <property type="project" value="TreeGrafter"/>
</dbReference>
<feature type="compositionally biased region" description="Low complexity" evidence="2">
    <location>
        <begin position="326"/>
        <end position="335"/>
    </location>
</feature>
<reference evidence="8" key="1">
    <citation type="submission" date="2011-04" db="EMBL/GenBank/DDBJ databases">
        <title>The complete genome of Treponema brennaborense DSM 12168.</title>
        <authorList>
            <person name="Lucas S."/>
            <person name="Han J."/>
            <person name="Lapidus A."/>
            <person name="Bruce D."/>
            <person name="Goodwin L."/>
            <person name="Pitluck S."/>
            <person name="Peters L."/>
            <person name="Kyrpides N."/>
            <person name="Mavromatis K."/>
            <person name="Ivanova N."/>
            <person name="Mikhailova N."/>
            <person name="Pagani I."/>
            <person name="Teshima H."/>
            <person name="Detter J.C."/>
            <person name="Tapia R."/>
            <person name="Han C."/>
            <person name="Land M."/>
            <person name="Hauser L."/>
            <person name="Markowitz V."/>
            <person name="Cheng J.-F."/>
            <person name="Hugenholtz P."/>
            <person name="Woyke T."/>
            <person name="Wu D."/>
            <person name="Gronow S."/>
            <person name="Wellnitz S."/>
            <person name="Brambilla E."/>
            <person name="Klenk H.-P."/>
            <person name="Eisen J.A."/>
        </authorList>
    </citation>
    <scope>NUCLEOTIDE SEQUENCE [LARGE SCALE GENOMIC DNA]</scope>
    <source>
        <strain evidence="8">DSM 12168 / CIP 105900 / DD5/3</strain>
    </source>
</reference>
<feature type="region of interest" description="Disordered" evidence="2">
    <location>
        <begin position="326"/>
        <end position="347"/>
    </location>
</feature>
<evidence type="ECO:0000313" key="7">
    <source>
        <dbReference type="EMBL" id="AEE16435.1"/>
    </source>
</evidence>
<organism evidence="7 8">
    <name type="scientific">Treponema brennaborense (strain DSM 12168 / CIP 105900 / DD5/3)</name>
    <dbReference type="NCBI Taxonomy" id="906968"/>
    <lineage>
        <taxon>Bacteria</taxon>
        <taxon>Pseudomonadati</taxon>
        <taxon>Spirochaetota</taxon>
        <taxon>Spirochaetia</taxon>
        <taxon>Spirochaetales</taxon>
        <taxon>Treponemataceae</taxon>
        <taxon>Treponema</taxon>
    </lineage>
</organism>
<protein>
    <submittedName>
        <fullName evidence="7">Efflux transporter, RND family, MFP subunit</fullName>
    </submittedName>
</protein>
<dbReference type="Pfam" id="PF25917">
    <property type="entry name" value="BSH_RND"/>
    <property type="match status" value="1"/>
</dbReference>
<feature type="transmembrane region" description="Helical" evidence="3">
    <location>
        <begin position="9"/>
        <end position="31"/>
    </location>
</feature>
<dbReference type="Pfam" id="PF25954">
    <property type="entry name" value="Beta-barrel_RND_2"/>
    <property type="match status" value="1"/>
</dbReference>
<dbReference type="HOGENOM" id="CLU_018816_1_2_12"/>
<feature type="domain" description="CusB-like beta-barrel" evidence="5">
    <location>
        <begin position="171"/>
        <end position="242"/>
    </location>
</feature>
<evidence type="ECO:0000259" key="6">
    <source>
        <dbReference type="Pfam" id="PF25989"/>
    </source>
</evidence>
<dbReference type="Gene3D" id="2.40.30.170">
    <property type="match status" value="1"/>
</dbReference>
<evidence type="ECO:0000259" key="4">
    <source>
        <dbReference type="Pfam" id="PF25917"/>
    </source>
</evidence>
<feature type="domain" description="Multidrug resistance protein MdtA-like barrel-sandwich hybrid" evidence="4">
    <location>
        <begin position="91"/>
        <end position="162"/>
    </location>
</feature>
<dbReference type="eggNOG" id="COG0845">
    <property type="taxonomic scope" value="Bacteria"/>
</dbReference>
<evidence type="ECO:0000256" key="1">
    <source>
        <dbReference type="ARBA" id="ARBA00009477"/>
    </source>
</evidence>
<dbReference type="Gene3D" id="2.40.420.20">
    <property type="match status" value="1"/>
</dbReference>
<dbReference type="KEGG" id="tbe:Trebr_1000"/>
<dbReference type="PANTHER" id="PTHR30469:SF38">
    <property type="entry name" value="HLYD FAMILY SECRETION PROTEIN"/>
    <property type="match status" value="1"/>
</dbReference>
<dbReference type="InterPro" id="IPR058625">
    <property type="entry name" value="MdtA-like_BSH"/>
</dbReference>
<dbReference type="EMBL" id="CP002696">
    <property type="protein sequence ID" value="AEE16435.1"/>
    <property type="molecule type" value="Genomic_DNA"/>
</dbReference>
<dbReference type="NCBIfam" id="TIGR01730">
    <property type="entry name" value="RND_mfp"/>
    <property type="match status" value="1"/>
</dbReference>
<evidence type="ECO:0000313" key="8">
    <source>
        <dbReference type="Proteomes" id="UP000006546"/>
    </source>
</evidence>
<dbReference type="Gene3D" id="2.40.50.100">
    <property type="match status" value="1"/>
</dbReference>
<dbReference type="STRING" id="906968.Trebr_1000"/>
<dbReference type="AlphaFoldDB" id="F4LJV5"/>
<keyword evidence="3" id="KW-0812">Transmembrane</keyword>
<dbReference type="SUPFAM" id="SSF111369">
    <property type="entry name" value="HlyD-like secretion proteins"/>
    <property type="match status" value="1"/>
</dbReference>
<dbReference type="CDD" id="cd06849">
    <property type="entry name" value="lipoyl_domain"/>
    <property type="match status" value="1"/>
</dbReference>
<dbReference type="FunFam" id="2.40.30.170:FF:000010">
    <property type="entry name" value="Efflux RND transporter periplasmic adaptor subunit"/>
    <property type="match status" value="1"/>
</dbReference>
<dbReference type="Proteomes" id="UP000006546">
    <property type="component" value="Chromosome"/>
</dbReference>
<dbReference type="InterPro" id="IPR058637">
    <property type="entry name" value="YknX-like_C"/>
</dbReference>
<dbReference type="Pfam" id="PF25989">
    <property type="entry name" value="YknX_C"/>
    <property type="match status" value="1"/>
</dbReference>
<keyword evidence="8" id="KW-1185">Reference proteome</keyword>
<feature type="domain" description="YknX-like C-terminal permuted SH3-like" evidence="6">
    <location>
        <begin position="252"/>
        <end position="316"/>
    </location>
</feature>
<dbReference type="InterPro" id="IPR058792">
    <property type="entry name" value="Beta-barrel_RND_2"/>
</dbReference>
<dbReference type="InterPro" id="IPR006143">
    <property type="entry name" value="RND_pump_MFP"/>
</dbReference>
<evidence type="ECO:0000256" key="2">
    <source>
        <dbReference type="SAM" id="MobiDB-lite"/>
    </source>
</evidence>
<gene>
    <name evidence="7" type="ordered locus">Trebr_1000</name>
</gene>
<dbReference type="GO" id="GO:1990281">
    <property type="term" value="C:efflux pump complex"/>
    <property type="evidence" value="ECO:0007669"/>
    <property type="project" value="TreeGrafter"/>
</dbReference>
<evidence type="ECO:0000259" key="5">
    <source>
        <dbReference type="Pfam" id="PF25954"/>
    </source>
</evidence>
<keyword evidence="3" id="KW-1133">Transmembrane helix</keyword>
<evidence type="ECO:0000256" key="3">
    <source>
        <dbReference type="SAM" id="Phobius"/>
    </source>
</evidence>
<proteinExistence type="inferred from homology"/>
<comment type="similarity">
    <text evidence="1">Belongs to the membrane fusion protein (MFP) (TC 8.A.1) family.</text>
</comment>
<dbReference type="PANTHER" id="PTHR30469">
    <property type="entry name" value="MULTIDRUG RESISTANCE PROTEIN MDTA"/>
    <property type="match status" value="1"/>
</dbReference>
<dbReference type="RefSeq" id="WP_013758154.1">
    <property type="nucleotide sequence ID" value="NC_015500.1"/>
</dbReference>
<accession>F4LJV5</accession>
<keyword evidence="3" id="KW-0472">Membrane</keyword>
<name>F4LJV5_TREBD</name>
<sequence>MDKTKKADVIGKIIVITLIAVFMVAGIISMFSSSGNSAAGFAGPGGMGGFGSGQTAAATANTITVSVKTIEPETIQKTVVVNGNVASKSEVNMYPDTSGKITRLLKSVGDTVSKGEIIAYVDPSKPGSAYAASPVTATVGGTVTEMNISAGDTVSANTAIAVIGSLDDLEITVHVSEKYSSYLKTGLPAYVTLTSAPGEQFTAEITRVSPVVNKSTRTVEATLKLKSRDAGIKPGMFATVNLVIMQADDTFTVPKSALKTYNDSTTVFIIGDDGTARRVAVTTGITNDSETQITSGLKAGDQVITEGSVTEGSAVKIAGTGTLTAAETAQSAETAPQGKPDAPEKKD</sequence>